<dbReference type="AlphaFoldDB" id="A0A0D1LLP3"/>
<dbReference type="OrthoDB" id="5491199at2"/>
<organism evidence="2 3">
    <name type="scientific">Mycolicibacterium llatzerense</name>
    <dbReference type="NCBI Taxonomy" id="280871"/>
    <lineage>
        <taxon>Bacteria</taxon>
        <taxon>Bacillati</taxon>
        <taxon>Actinomycetota</taxon>
        <taxon>Actinomycetes</taxon>
        <taxon>Mycobacteriales</taxon>
        <taxon>Mycobacteriaceae</taxon>
        <taxon>Mycolicibacterium</taxon>
    </lineage>
</organism>
<comment type="caution">
    <text evidence="2">The sequence shown here is derived from an EMBL/GenBank/DDBJ whole genome shotgun (WGS) entry which is preliminary data.</text>
</comment>
<dbReference type="InterPro" id="IPR001509">
    <property type="entry name" value="Epimerase_deHydtase"/>
</dbReference>
<accession>A0A0D1LLP3</accession>
<dbReference type="PANTHER" id="PTHR48079">
    <property type="entry name" value="PROTEIN YEEZ"/>
    <property type="match status" value="1"/>
</dbReference>
<dbReference type="Pfam" id="PF01370">
    <property type="entry name" value="Epimerase"/>
    <property type="match status" value="1"/>
</dbReference>
<dbReference type="EMBL" id="JXST01000013">
    <property type="protein sequence ID" value="KIU16891.1"/>
    <property type="molecule type" value="Genomic_DNA"/>
</dbReference>
<dbReference type="InterPro" id="IPR051783">
    <property type="entry name" value="NAD(P)-dependent_oxidoreduct"/>
</dbReference>
<keyword evidence="3" id="KW-1185">Reference proteome</keyword>
<dbReference type="InterPro" id="IPR036291">
    <property type="entry name" value="NAD(P)-bd_dom_sf"/>
</dbReference>
<dbReference type="SUPFAM" id="SSF51735">
    <property type="entry name" value="NAD(P)-binding Rossmann-fold domains"/>
    <property type="match status" value="1"/>
</dbReference>
<dbReference type="PANTHER" id="PTHR48079:SF6">
    <property type="entry name" value="NAD(P)-BINDING DOMAIN-CONTAINING PROTEIN-RELATED"/>
    <property type="match status" value="1"/>
</dbReference>
<dbReference type="GO" id="GO:0004029">
    <property type="term" value="F:aldehyde dehydrogenase (NAD+) activity"/>
    <property type="evidence" value="ECO:0007669"/>
    <property type="project" value="TreeGrafter"/>
</dbReference>
<dbReference type="PATRIC" id="fig|280871.6.peg.2356"/>
<name>A0A0D1LLP3_9MYCO</name>
<dbReference type="RefSeq" id="WP_043985727.1">
    <property type="nucleotide sequence ID" value="NZ_JXST01000013.1"/>
</dbReference>
<evidence type="ECO:0000259" key="1">
    <source>
        <dbReference type="Pfam" id="PF01370"/>
    </source>
</evidence>
<dbReference type="GO" id="GO:0005737">
    <property type="term" value="C:cytoplasm"/>
    <property type="evidence" value="ECO:0007669"/>
    <property type="project" value="TreeGrafter"/>
</dbReference>
<proteinExistence type="predicted"/>
<dbReference type="STRING" id="280871.TL10_11365"/>
<sequence>MKVLVTGGTGYVGAHIVAALIRDGHDVRMLVRRAEQVPISLEPLDVSVDDIVVGDVLDADVVAAALDGVDAVVHAAAVFSLDARRATEITRTNLRATELVVGGAVERGLDPIVHISSTVALTCRDGGGPDLPLGDVDLPYAKSKRESEVQVRALQSIGAPVVSVYPGGVFGPHDPYLGTQAELFMWIIKGRLPVWPTGGAHYVDVRDVADVVAACMVAGHGPRRYVVPGHHLDGDLMHGTLHKITGRWLPFVSTPTIVAKPFTQLAELLNKVLPDSIHLPADVETVELAERNTRFDTTVTTEELGIVARPFEETARDTLLWLIDIGALASRYAGNLR</sequence>
<protein>
    <recommendedName>
        <fullName evidence="1">NAD-dependent epimerase/dehydratase domain-containing protein</fullName>
    </recommendedName>
</protein>
<dbReference type="Proteomes" id="UP000032221">
    <property type="component" value="Unassembled WGS sequence"/>
</dbReference>
<reference evidence="2 3" key="1">
    <citation type="submission" date="2015-01" db="EMBL/GenBank/DDBJ databases">
        <title>Genome sequence of Mycobacterium llatzerense and Mycobacterium immunogenum recovered from brain abscess.</title>
        <authorList>
            <person name="Greninger A.L."/>
            <person name="Langelier C."/>
            <person name="Cunningham G."/>
            <person name="Chiu C.Y."/>
            <person name="Miller S."/>
        </authorList>
    </citation>
    <scope>NUCLEOTIDE SEQUENCE [LARGE SCALE GENOMIC DNA]</scope>
    <source>
        <strain evidence="2 3">CLUC14</strain>
    </source>
</reference>
<evidence type="ECO:0000313" key="3">
    <source>
        <dbReference type="Proteomes" id="UP000032221"/>
    </source>
</evidence>
<feature type="domain" description="NAD-dependent epimerase/dehydratase" evidence="1">
    <location>
        <begin position="3"/>
        <end position="226"/>
    </location>
</feature>
<dbReference type="Gene3D" id="3.40.50.720">
    <property type="entry name" value="NAD(P)-binding Rossmann-like Domain"/>
    <property type="match status" value="1"/>
</dbReference>
<gene>
    <name evidence="2" type="ORF">TL10_11365</name>
</gene>
<evidence type="ECO:0000313" key="2">
    <source>
        <dbReference type="EMBL" id="KIU16891.1"/>
    </source>
</evidence>